<dbReference type="HOGENOM" id="CLU_1077938_0_0_1"/>
<dbReference type="Gene3D" id="2.60.40.10">
    <property type="entry name" value="Immunoglobulins"/>
    <property type="match status" value="1"/>
</dbReference>
<feature type="compositionally biased region" description="Acidic residues" evidence="1">
    <location>
        <begin position="202"/>
        <end position="212"/>
    </location>
</feature>
<dbReference type="eggNOG" id="ENOG502SASQ">
    <property type="taxonomic scope" value="Eukaryota"/>
</dbReference>
<dbReference type="OrthoDB" id="5873279at2759"/>
<dbReference type="InterPro" id="IPR013783">
    <property type="entry name" value="Ig-like_fold"/>
</dbReference>
<reference evidence="2 3" key="1">
    <citation type="journal article" date="2011" name="Proc. Natl. Acad. Sci. U.S.A.">
        <title>Evolutionary erosion of yeast sex chromosomes by mating-type switching accidents.</title>
        <authorList>
            <person name="Gordon J.L."/>
            <person name="Armisen D."/>
            <person name="Proux-Wera E."/>
            <person name="Oheigeartaigh S.S."/>
            <person name="Byrne K.P."/>
            <person name="Wolfe K.H."/>
        </authorList>
    </citation>
    <scope>NUCLEOTIDE SEQUENCE [LARGE SCALE GENOMIC DNA]</scope>
    <source>
        <strain evidence="3">ATCC MYA-139 / BCRC 22969 / CBS 8797 / CCRC 22969 / KCTC 17520 / NBRC 10181 / NCYC 3082</strain>
    </source>
</reference>
<dbReference type="GeneID" id="34528675"/>
<dbReference type="KEGG" id="kng:KNAG_0M00420"/>
<dbReference type="Proteomes" id="UP000006310">
    <property type="component" value="Chromosome 13"/>
</dbReference>
<feature type="compositionally biased region" description="Basic and acidic residues" evidence="1">
    <location>
        <begin position="134"/>
        <end position="148"/>
    </location>
</feature>
<feature type="region of interest" description="Disordered" evidence="1">
    <location>
        <begin position="99"/>
        <end position="238"/>
    </location>
</feature>
<feature type="compositionally biased region" description="Basic and acidic residues" evidence="1">
    <location>
        <begin position="213"/>
        <end position="231"/>
    </location>
</feature>
<evidence type="ECO:0000313" key="2">
    <source>
        <dbReference type="EMBL" id="CCK72895.1"/>
    </source>
</evidence>
<dbReference type="InterPro" id="IPR014756">
    <property type="entry name" value="Ig_E-set"/>
</dbReference>
<dbReference type="SUPFAM" id="SSF81296">
    <property type="entry name" value="E set domains"/>
    <property type="match status" value="1"/>
</dbReference>
<accession>J7RDD5</accession>
<organism evidence="2 3">
    <name type="scientific">Huiozyma naganishii (strain ATCC MYA-139 / BCRC 22969 / CBS 8797 / KCTC 17520 / NBRC 10181 / NCYC 3082 / Yp74L-3)</name>
    <name type="common">Yeast</name>
    <name type="synonym">Kazachstania naganishii</name>
    <dbReference type="NCBI Taxonomy" id="1071383"/>
    <lineage>
        <taxon>Eukaryota</taxon>
        <taxon>Fungi</taxon>
        <taxon>Dikarya</taxon>
        <taxon>Ascomycota</taxon>
        <taxon>Saccharomycotina</taxon>
        <taxon>Saccharomycetes</taxon>
        <taxon>Saccharomycetales</taxon>
        <taxon>Saccharomycetaceae</taxon>
        <taxon>Huiozyma</taxon>
    </lineage>
</organism>
<sequence length="258" mass="28677">MADIVYCDTGRVRSELNIAGDFNGWTVEPMVRREGEGEGDGPWVYHLSREQWDASADKKFQFKFVDTSGNWFTLDDFPVEADEHNNVNNVVVLEIAEETGEETGEELGEETGEEATETVDDGPEAPTPSLKNVDISRDETPEQPEEHPSVQQSQDDSKQQDNTTTTSTTTDAAEDVDAAANLSTRDDAADTTVYQDSHSMAELDDPLEETCPDETRPDETRPDETQPDESRAVTAPQGPFHKLFVVLCSWVHWLLHSG</sequence>
<dbReference type="EMBL" id="HE978326">
    <property type="protein sequence ID" value="CCK72895.1"/>
    <property type="molecule type" value="Genomic_DNA"/>
</dbReference>
<feature type="compositionally biased region" description="Acidic residues" evidence="1">
    <location>
        <begin position="99"/>
        <end position="123"/>
    </location>
</feature>
<feature type="compositionally biased region" description="Low complexity" evidence="1">
    <location>
        <begin position="160"/>
        <end position="171"/>
    </location>
</feature>
<dbReference type="OMA" id="RECIFFR"/>
<dbReference type="STRING" id="1071383.J7RDD5"/>
<evidence type="ECO:0000313" key="3">
    <source>
        <dbReference type="Proteomes" id="UP000006310"/>
    </source>
</evidence>
<evidence type="ECO:0008006" key="4">
    <source>
        <dbReference type="Google" id="ProtNLM"/>
    </source>
</evidence>
<gene>
    <name evidence="2" type="primary">KNAG0M00420</name>
    <name evidence="2" type="ordered locus">KNAG_0M00420</name>
</gene>
<evidence type="ECO:0000256" key="1">
    <source>
        <dbReference type="SAM" id="MobiDB-lite"/>
    </source>
</evidence>
<dbReference type="RefSeq" id="XP_022467139.1">
    <property type="nucleotide sequence ID" value="XM_022610888.1"/>
</dbReference>
<name>J7RDD5_HUIN7</name>
<keyword evidence="3" id="KW-1185">Reference proteome</keyword>
<proteinExistence type="predicted"/>
<protein>
    <recommendedName>
        <fullName evidence="4">AMP-activated protein kinase glycogen-binding domain-containing protein</fullName>
    </recommendedName>
</protein>
<dbReference type="AlphaFoldDB" id="J7RDD5"/>
<reference evidence="3" key="2">
    <citation type="submission" date="2012-08" db="EMBL/GenBank/DDBJ databases">
        <title>Genome sequence of Kazachstania naganishii.</title>
        <authorList>
            <person name="Gordon J.L."/>
            <person name="Armisen D."/>
            <person name="Proux-Wera E."/>
            <person name="OhEigeartaigh S.S."/>
            <person name="Byrne K.P."/>
            <person name="Wolfe K.H."/>
        </authorList>
    </citation>
    <scope>NUCLEOTIDE SEQUENCE [LARGE SCALE GENOMIC DNA]</scope>
    <source>
        <strain evidence="3">ATCC MYA-139 / BCRC 22969 / CBS 8797 / CCRC 22969 / KCTC 17520 / NBRC 10181 / NCYC 3082</strain>
    </source>
</reference>